<dbReference type="Gene3D" id="3.40.250.10">
    <property type="entry name" value="Rhodanese-like domain"/>
    <property type="match status" value="1"/>
</dbReference>
<evidence type="ECO:0000259" key="3">
    <source>
        <dbReference type="PROSITE" id="PS50206"/>
    </source>
</evidence>
<dbReference type="InterPro" id="IPR058840">
    <property type="entry name" value="AAA_SelU"/>
</dbReference>
<comment type="function">
    <text evidence="2">Involved in the post-transcriptional modification of the uridine at the wobble position (U34) of tRNA(Lys), tRNA(Glu) and tRNA(Gln). Catalyzes the conversion of 2-thiouridine (S2U-RNA) to 2-selenouridine (Se2U-RNA). Acts in a two-step process involving geranylation of 2-thiouridine (S2U) to S-geranyl-2-thiouridine (geS2U) and subsequent selenation of the latter derivative to 2-selenouridine (Se2U) in the tRNA chain.</text>
</comment>
<accession>A0A2A5ANI0</accession>
<dbReference type="NCBIfam" id="TIGR03167">
    <property type="entry name" value="tRNA_sel_U_synt"/>
    <property type="match status" value="1"/>
</dbReference>
<dbReference type="InterPro" id="IPR001763">
    <property type="entry name" value="Rhodanese-like_dom"/>
</dbReference>
<dbReference type="GO" id="GO:0016765">
    <property type="term" value="F:transferase activity, transferring alkyl or aryl (other than methyl) groups"/>
    <property type="evidence" value="ECO:0007669"/>
    <property type="project" value="UniProtKB-UniRule"/>
</dbReference>
<dbReference type="InterPro" id="IPR036873">
    <property type="entry name" value="Rhodanese-like_dom_sf"/>
</dbReference>
<evidence type="ECO:0000313" key="4">
    <source>
        <dbReference type="EMBL" id="PCJ20857.1"/>
    </source>
</evidence>
<dbReference type="GO" id="GO:0002098">
    <property type="term" value="P:tRNA wobble uridine modification"/>
    <property type="evidence" value="ECO:0007669"/>
    <property type="project" value="UniProtKB-UniRule"/>
</dbReference>
<protein>
    <recommendedName>
        <fullName evidence="2">tRNA 2-selenouridine synthase</fullName>
        <ecNumber evidence="2">2.9.1.3</ecNumber>
    </recommendedName>
</protein>
<comment type="similarity">
    <text evidence="2">Belongs to the SelU family.</text>
</comment>
<dbReference type="PANTHER" id="PTHR30401:SF0">
    <property type="entry name" value="TRNA 2-SELENOURIDINE SYNTHASE"/>
    <property type="match status" value="1"/>
</dbReference>
<dbReference type="NCBIfam" id="NF008751">
    <property type="entry name" value="PRK11784.1-3"/>
    <property type="match status" value="1"/>
</dbReference>
<dbReference type="PROSITE" id="PS50206">
    <property type="entry name" value="RHODANESE_3"/>
    <property type="match status" value="1"/>
</dbReference>
<comment type="catalytic activity">
    <reaction evidence="2">
        <text>5-methylaminomethyl-2-thiouridine(34) in tRNA + (2E)-geranyl diphosphate = 5-methylaminomethyl-S-(2E)-geranyl-thiouridine(34) in tRNA + diphosphate</text>
        <dbReference type="Rhea" id="RHEA:14085"/>
        <dbReference type="Rhea" id="RHEA-COMP:10195"/>
        <dbReference type="Rhea" id="RHEA-COMP:14654"/>
        <dbReference type="ChEBI" id="CHEBI:33019"/>
        <dbReference type="ChEBI" id="CHEBI:58057"/>
        <dbReference type="ChEBI" id="CHEBI:74455"/>
        <dbReference type="ChEBI" id="CHEBI:140632"/>
    </reaction>
</comment>
<feature type="active site" description="S-selanylcysteine intermediate" evidence="2">
    <location>
        <position position="97"/>
    </location>
</feature>
<dbReference type="InterPro" id="IPR017582">
    <property type="entry name" value="SelU"/>
</dbReference>
<feature type="domain" description="Rhodanese" evidence="3">
    <location>
        <begin position="14"/>
        <end position="137"/>
    </location>
</feature>
<keyword evidence="1 2" id="KW-0711">Selenium</keyword>
<comment type="catalytic activity">
    <reaction evidence="2">
        <text>5-methylaminomethyl-2-(Se-phospho)selenouridine(34) in tRNA + H2O = 5-methylaminomethyl-2-selenouridine(34) in tRNA + phosphate</text>
        <dbReference type="Rhea" id="RHEA:60176"/>
        <dbReference type="Rhea" id="RHEA-COMP:10196"/>
        <dbReference type="Rhea" id="RHEA-COMP:15523"/>
        <dbReference type="ChEBI" id="CHEBI:15377"/>
        <dbReference type="ChEBI" id="CHEBI:43474"/>
        <dbReference type="ChEBI" id="CHEBI:82743"/>
        <dbReference type="ChEBI" id="CHEBI:143702"/>
    </reaction>
</comment>
<name>A0A2A5ANI0_9GAMM</name>
<dbReference type="HAMAP" id="MF_01622">
    <property type="entry name" value="tRNA_sel_U_synth"/>
    <property type="match status" value="1"/>
</dbReference>
<evidence type="ECO:0000313" key="5">
    <source>
        <dbReference type="Proteomes" id="UP000218327"/>
    </source>
</evidence>
<reference evidence="5" key="1">
    <citation type="submission" date="2017-08" db="EMBL/GenBank/DDBJ databases">
        <title>A dynamic microbial community with high functional redundancy inhabits the cold, oxic subseafloor aquifer.</title>
        <authorList>
            <person name="Tully B.J."/>
            <person name="Wheat C.G."/>
            <person name="Glazer B.T."/>
            <person name="Huber J.A."/>
        </authorList>
    </citation>
    <scope>NUCLEOTIDE SEQUENCE [LARGE SCALE GENOMIC DNA]</scope>
</reference>
<dbReference type="NCBIfam" id="NF008750">
    <property type="entry name" value="PRK11784.1-2"/>
    <property type="match status" value="1"/>
</dbReference>
<evidence type="ECO:0000256" key="2">
    <source>
        <dbReference type="HAMAP-Rule" id="MF_01622"/>
    </source>
</evidence>
<dbReference type="EMBL" id="NVVJ01000077">
    <property type="protein sequence ID" value="PCJ20857.1"/>
    <property type="molecule type" value="Genomic_DNA"/>
</dbReference>
<dbReference type="SUPFAM" id="SSF52821">
    <property type="entry name" value="Rhodanese/Cell cycle control phosphatase"/>
    <property type="match status" value="1"/>
</dbReference>
<comment type="caution">
    <text evidence="4">The sequence shown here is derived from an EMBL/GenBank/DDBJ whole genome shotgun (WGS) entry which is preliminary data.</text>
</comment>
<comment type="catalytic activity">
    <reaction evidence="2">
        <text>5-methylaminomethyl-2-thiouridine(34) in tRNA + selenophosphate + (2E)-geranyl diphosphate + H2O + H(+) = 5-methylaminomethyl-2-selenouridine(34) in tRNA + (2E)-thiogeraniol + phosphate + diphosphate</text>
        <dbReference type="Rhea" id="RHEA:42716"/>
        <dbReference type="Rhea" id="RHEA-COMP:10195"/>
        <dbReference type="Rhea" id="RHEA-COMP:10196"/>
        <dbReference type="ChEBI" id="CHEBI:15377"/>
        <dbReference type="ChEBI" id="CHEBI:15378"/>
        <dbReference type="ChEBI" id="CHEBI:16144"/>
        <dbReference type="ChEBI" id="CHEBI:33019"/>
        <dbReference type="ChEBI" id="CHEBI:43474"/>
        <dbReference type="ChEBI" id="CHEBI:58057"/>
        <dbReference type="ChEBI" id="CHEBI:74455"/>
        <dbReference type="ChEBI" id="CHEBI:82743"/>
        <dbReference type="ChEBI" id="CHEBI:143703"/>
        <dbReference type="EC" id="2.9.1.3"/>
    </reaction>
</comment>
<sequence>MPEPIHESAFAEIFLNDTPLMDVRAPLEFNQGAFPCATNIPLLDDDQRATVGSLYKAEGKQAAIDLGNQLVSGQIKESRFKAWNDYLTKNPDALLYCFRGGLRSQTVQQWLLQSSNSIACIEGGYKALRRFLINVIEEHGASSNFMIVAGKTGSGKTHLIHKLNCSIDLEGLANHRGSAFGRRVDSQPSQINFENNLAIALLKLSRVKNGTQRLFLEDESRAIGSLSIPLTFHSSMIESPIAVIEEDIDSRAGIILNDYIVSNYFDFKKSDPENFEALFSDFLLSSLERIQRRLGSENYQKVKALMLEALNASDRNTSLQTHIIWIKSLLQDYYDPMYDYQLGKKMHRIVFRGSKSEFLSWASHIDEHPQHA</sequence>
<dbReference type="SMART" id="SM00450">
    <property type="entry name" value="RHOD"/>
    <property type="match status" value="1"/>
</dbReference>
<dbReference type="GO" id="GO:0043828">
    <property type="term" value="F:tRNA 2-selenouridine synthase activity"/>
    <property type="evidence" value="ECO:0007669"/>
    <property type="project" value="UniProtKB-EC"/>
</dbReference>
<proteinExistence type="inferred from homology"/>
<comment type="catalytic activity">
    <reaction evidence="2">
        <text>5-methylaminomethyl-S-(2E)-geranyl-thiouridine(34) in tRNA + selenophosphate + H(+) = 5-methylaminomethyl-2-(Se-phospho)selenouridine(34) in tRNA + (2E)-thiogeraniol</text>
        <dbReference type="Rhea" id="RHEA:60172"/>
        <dbReference type="Rhea" id="RHEA-COMP:14654"/>
        <dbReference type="Rhea" id="RHEA-COMP:15523"/>
        <dbReference type="ChEBI" id="CHEBI:15378"/>
        <dbReference type="ChEBI" id="CHEBI:16144"/>
        <dbReference type="ChEBI" id="CHEBI:140632"/>
        <dbReference type="ChEBI" id="CHEBI:143702"/>
        <dbReference type="ChEBI" id="CHEBI:143703"/>
    </reaction>
</comment>
<keyword evidence="2" id="KW-0808">Transferase</keyword>
<gene>
    <name evidence="2" type="primary">selU</name>
    <name evidence="4" type="ORF">COA96_15670</name>
</gene>
<dbReference type="PANTHER" id="PTHR30401">
    <property type="entry name" value="TRNA 2-SELENOURIDINE SYNTHASE"/>
    <property type="match status" value="1"/>
</dbReference>
<dbReference type="Pfam" id="PF26341">
    <property type="entry name" value="AAA_SelU"/>
    <property type="match status" value="1"/>
</dbReference>
<organism evidence="4 5">
    <name type="scientific">SAR86 cluster bacterium</name>
    <dbReference type="NCBI Taxonomy" id="2030880"/>
    <lineage>
        <taxon>Bacteria</taxon>
        <taxon>Pseudomonadati</taxon>
        <taxon>Pseudomonadota</taxon>
        <taxon>Gammaproteobacteria</taxon>
        <taxon>SAR86 cluster</taxon>
    </lineage>
</organism>
<dbReference type="EC" id="2.9.1.3" evidence="2"/>
<evidence type="ECO:0000256" key="1">
    <source>
        <dbReference type="ARBA" id="ARBA00023266"/>
    </source>
</evidence>
<dbReference type="Proteomes" id="UP000218327">
    <property type="component" value="Unassembled WGS sequence"/>
</dbReference>
<dbReference type="AlphaFoldDB" id="A0A2A5ANI0"/>
<comment type="subunit">
    <text evidence="2">Monomer.</text>
</comment>